<dbReference type="RefSeq" id="WP_099034044.1">
    <property type="nucleotide sequence ID" value="NZ_BMGJ01000003.1"/>
</dbReference>
<sequence>MTQLITGIPRSGTTLCCKLLNQRDEVIALHEPINPAAIAKGADANVAFDYIRKQIVVFQHAIENGLPFEHGDKGGLEIENPVGQQTQDGIRQVVARRGQVVLPKRAHGSYQLVVKQNALFTALLGPLSAEFAVTAVVRNPVDVLLSWLTVDLPVNRGRIPAGERFAPKLAAELAAEPSRIRRQWRIYQWFMQQFHQHGVKVLRYEDILVSDGAALDQALGLPSISRQPLTPQHRQFAPEVLDELGSIKAELLAADYYGLYSAEDIAQRLKQYGL</sequence>
<organism evidence="1 2">
    <name type="scientific">Lacimicrobium alkaliphilum</name>
    <dbReference type="NCBI Taxonomy" id="1526571"/>
    <lineage>
        <taxon>Bacteria</taxon>
        <taxon>Pseudomonadati</taxon>
        <taxon>Pseudomonadota</taxon>
        <taxon>Gammaproteobacteria</taxon>
        <taxon>Alteromonadales</taxon>
        <taxon>Alteromonadaceae</taxon>
        <taxon>Lacimicrobium</taxon>
    </lineage>
</organism>
<dbReference type="Gene3D" id="3.40.50.300">
    <property type="entry name" value="P-loop containing nucleotide triphosphate hydrolases"/>
    <property type="match status" value="1"/>
</dbReference>
<accession>A0ABQ1R6J1</accession>
<protein>
    <recommendedName>
        <fullName evidence="3">Sulfotransferase</fullName>
    </recommendedName>
</protein>
<dbReference type="InterPro" id="IPR027417">
    <property type="entry name" value="P-loop_NTPase"/>
</dbReference>
<evidence type="ECO:0000313" key="2">
    <source>
        <dbReference type="Proteomes" id="UP000614272"/>
    </source>
</evidence>
<evidence type="ECO:0000313" key="1">
    <source>
        <dbReference type="EMBL" id="GGD57530.1"/>
    </source>
</evidence>
<evidence type="ECO:0008006" key="3">
    <source>
        <dbReference type="Google" id="ProtNLM"/>
    </source>
</evidence>
<reference evidence="2" key="1">
    <citation type="journal article" date="2019" name="Int. J. Syst. Evol. Microbiol.">
        <title>The Global Catalogue of Microorganisms (GCM) 10K type strain sequencing project: providing services to taxonomists for standard genome sequencing and annotation.</title>
        <authorList>
            <consortium name="The Broad Institute Genomics Platform"/>
            <consortium name="The Broad Institute Genome Sequencing Center for Infectious Disease"/>
            <person name="Wu L."/>
            <person name="Ma J."/>
        </authorList>
    </citation>
    <scope>NUCLEOTIDE SEQUENCE [LARGE SCALE GENOMIC DNA]</scope>
    <source>
        <strain evidence="2">CGMCC 1.12923</strain>
    </source>
</reference>
<proteinExistence type="predicted"/>
<dbReference type="SUPFAM" id="SSF52540">
    <property type="entry name" value="P-loop containing nucleoside triphosphate hydrolases"/>
    <property type="match status" value="1"/>
</dbReference>
<gene>
    <name evidence="1" type="ORF">GCM10011357_11170</name>
</gene>
<comment type="caution">
    <text evidence="1">The sequence shown here is derived from an EMBL/GenBank/DDBJ whole genome shotgun (WGS) entry which is preliminary data.</text>
</comment>
<dbReference type="EMBL" id="BMGJ01000003">
    <property type="protein sequence ID" value="GGD57530.1"/>
    <property type="molecule type" value="Genomic_DNA"/>
</dbReference>
<name>A0ABQ1R6J1_9ALTE</name>
<keyword evidence="2" id="KW-1185">Reference proteome</keyword>
<dbReference type="Proteomes" id="UP000614272">
    <property type="component" value="Unassembled WGS sequence"/>
</dbReference>